<sequence>PLALALLPPRPDARVLRTARGYCRGHQSDRWHTGLGDPLQSGTFCTHRAAS</sequence>
<evidence type="ECO:0000313" key="1">
    <source>
        <dbReference type="EMBL" id="PNJ37793.1"/>
    </source>
</evidence>
<gene>
    <name evidence="1" type="ORF">CR201_G0031759</name>
</gene>
<dbReference type="EMBL" id="NDHI03003479">
    <property type="protein sequence ID" value="PNJ37793.1"/>
    <property type="molecule type" value="Genomic_DNA"/>
</dbReference>
<organism evidence="1">
    <name type="scientific">Pongo abelii</name>
    <name type="common">Sumatran orangutan</name>
    <name type="synonym">Pongo pygmaeus abelii</name>
    <dbReference type="NCBI Taxonomy" id="9601"/>
    <lineage>
        <taxon>Eukaryota</taxon>
        <taxon>Metazoa</taxon>
        <taxon>Chordata</taxon>
        <taxon>Craniata</taxon>
        <taxon>Vertebrata</taxon>
        <taxon>Euteleostomi</taxon>
        <taxon>Mammalia</taxon>
        <taxon>Eutheria</taxon>
        <taxon>Euarchontoglires</taxon>
        <taxon>Primates</taxon>
        <taxon>Haplorrhini</taxon>
        <taxon>Catarrhini</taxon>
        <taxon>Hominidae</taxon>
        <taxon>Pongo</taxon>
    </lineage>
</organism>
<dbReference type="AlphaFoldDB" id="A0A2J8TXP2"/>
<name>A0A2J8TXP2_PONAB</name>
<reference evidence="1" key="1">
    <citation type="submission" date="2017-12" db="EMBL/GenBank/DDBJ databases">
        <title>High-resolution comparative analysis of great ape genomes.</title>
        <authorList>
            <person name="Pollen A."/>
            <person name="Hastie A."/>
            <person name="Hormozdiari F."/>
            <person name="Dougherty M."/>
            <person name="Liu R."/>
            <person name="Chaisson M."/>
            <person name="Hoppe E."/>
            <person name="Hill C."/>
            <person name="Pang A."/>
            <person name="Hillier L."/>
            <person name="Baker C."/>
            <person name="Armstrong J."/>
            <person name="Shendure J."/>
            <person name="Paten B."/>
            <person name="Wilson R."/>
            <person name="Chao H."/>
            <person name="Schneider V."/>
            <person name="Ventura M."/>
            <person name="Kronenberg Z."/>
            <person name="Murali S."/>
            <person name="Gordon D."/>
            <person name="Cantsilieris S."/>
            <person name="Munson K."/>
            <person name="Nelson B."/>
            <person name="Raja A."/>
            <person name="Underwood J."/>
            <person name="Diekhans M."/>
            <person name="Fiddes I."/>
            <person name="Haussler D."/>
            <person name="Eichler E."/>
        </authorList>
    </citation>
    <scope>NUCLEOTIDE SEQUENCE [LARGE SCALE GENOMIC DNA]</scope>
    <source>
        <strain evidence="1">Susie</strain>
    </source>
</reference>
<feature type="non-terminal residue" evidence="1">
    <location>
        <position position="1"/>
    </location>
</feature>
<accession>A0A2J8TXP2</accession>
<protein>
    <submittedName>
        <fullName evidence="1">FAM210B isoform 2</fullName>
    </submittedName>
</protein>
<comment type="caution">
    <text evidence="1">The sequence shown here is derived from an EMBL/GenBank/DDBJ whole genome shotgun (WGS) entry which is preliminary data.</text>
</comment>
<proteinExistence type="predicted"/>